<evidence type="ECO:0000256" key="5">
    <source>
        <dbReference type="ARBA" id="ARBA00022970"/>
    </source>
</evidence>
<feature type="transmembrane region" description="Helical" evidence="9">
    <location>
        <begin position="410"/>
        <end position="431"/>
    </location>
</feature>
<dbReference type="Pfam" id="PF01490">
    <property type="entry name" value="Aa_trans"/>
    <property type="match status" value="1"/>
</dbReference>
<keyword evidence="4 9" id="KW-0812">Transmembrane</keyword>
<evidence type="ECO:0000259" key="12">
    <source>
        <dbReference type="Pfam" id="PF20519"/>
    </source>
</evidence>
<evidence type="ECO:0008006" key="15">
    <source>
        <dbReference type="Google" id="ProtNLM"/>
    </source>
</evidence>
<organism evidence="13 14">
    <name type="scientific">Phytophthora nicotianae P1976</name>
    <dbReference type="NCBI Taxonomy" id="1317066"/>
    <lineage>
        <taxon>Eukaryota</taxon>
        <taxon>Sar</taxon>
        <taxon>Stramenopiles</taxon>
        <taxon>Oomycota</taxon>
        <taxon>Peronosporomycetes</taxon>
        <taxon>Peronosporales</taxon>
        <taxon>Peronosporaceae</taxon>
        <taxon>Phytophthora</taxon>
    </lineage>
</organism>
<evidence type="ECO:0000256" key="4">
    <source>
        <dbReference type="ARBA" id="ARBA00022692"/>
    </source>
</evidence>
<dbReference type="PANTHER" id="PTHR22950:SF692">
    <property type="entry name" value="TRANSMEMBRANE AMINO ACID TRANSPORTER FAMILY PROTEIN"/>
    <property type="match status" value="1"/>
</dbReference>
<evidence type="ECO:0000259" key="10">
    <source>
        <dbReference type="Pfam" id="PF01490"/>
    </source>
</evidence>
<feature type="transmembrane region" description="Helical" evidence="9">
    <location>
        <begin position="232"/>
        <end position="257"/>
    </location>
</feature>
<evidence type="ECO:0000256" key="7">
    <source>
        <dbReference type="ARBA" id="ARBA00023136"/>
    </source>
</evidence>
<dbReference type="PANTHER" id="PTHR22950">
    <property type="entry name" value="AMINO ACID TRANSPORTER"/>
    <property type="match status" value="1"/>
</dbReference>
<comment type="subcellular location">
    <subcellularLocation>
        <location evidence="1">Membrane</location>
        <topology evidence="1">Multi-pass membrane protein</topology>
    </subcellularLocation>
</comment>
<evidence type="ECO:0000256" key="8">
    <source>
        <dbReference type="SAM" id="MobiDB-lite"/>
    </source>
</evidence>
<dbReference type="GO" id="GO:0015179">
    <property type="term" value="F:L-amino acid transmembrane transporter activity"/>
    <property type="evidence" value="ECO:0007669"/>
    <property type="project" value="TreeGrafter"/>
</dbReference>
<feature type="compositionally biased region" description="Polar residues" evidence="8">
    <location>
        <begin position="1241"/>
        <end position="1262"/>
    </location>
</feature>
<feature type="domain" description="Amino acid transporter transmembrane" evidence="10">
    <location>
        <begin position="96"/>
        <end position="467"/>
    </location>
</feature>
<dbReference type="EMBL" id="ANJA01003610">
    <property type="protein sequence ID" value="ETO62360.1"/>
    <property type="molecule type" value="Genomic_DNA"/>
</dbReference>
<reference evidence="13 14" key="1">
    <citation type="submission" date="2013-11" db="EMBL/GenBank/DDBJ databases">
        <title>The Genome Sequence of Phytophthora parasitica P1976.</title>
        <authorList>
            <consortium name="The Broad Institute Genomics Platform"/>
            <person name="Russ C."/>
            <person name="Tyler B."/>
            <person name="Panabieres F."/>
            <person name="Shan W."/>
            <person name="Tripathy S."/>
            <person name="Grunwald N."/>
            <person name="Machado M."/>
            <person name="Johnson C.S."/>
            <person name="Walker B."/>
            <person name="Young S."/>
            <person name="Zeng Q."/>
            <person name="Gargeya S."/>
            <person name="Fitzgerald M."/>
            <person name="Haas B."/>
            <person name="Abouelleil A."/>
            <person name="Allen A.W."/>
            <person name="Alvarado L."/>
            <person name="Arachchi H.M."/>
            <person name="Berlin A.M."/>
            <person name="Chapman S.B."/>
            <person name="Gainer-Dewar J."/>
            <person name="Goldberg J."/>
            <person name="Griggs A."/>
            <person name="Gujja S."/>
            <person name="Hansen M."/>
            <person name="Howarth C."/>
            <person name="Imamovic A."/>
            <person name="Ireland A."/>
            <person name="Larimer J."/>
            <person name="McCowan C."/>
            <person name="Murphy C."/>
            <person name="Pearson M."/>
            <person name="Poon T.W."/>
            <person name="Priest M."/>
            <person name="Roberts A."/>
            <person name="Saif S."/>
            <person name="Shea T."/>
            <person name="Sisk P."/>
            <person name="Sykes S."/>
            <person name="Wortman J."/>
            <person name="Nusbaum C."/>
            <person name="Birren B."/>
        </authorList>
    </citation>
    <scope>NUCLEOTIDE SEQUENCE [LARGE SCALE GENOMIC DNA]</scope>
    <source>
        <strain evidence="13 14">P1976</strain>
    </source>
</reference>
<evidence type="ECO:0000256" key="6">
    <source>
        <dbReference type="ARBA" id="ARBA00022989"/>
    </source>
</evidence>
<dbReference type="Pfam" id="PF08016">
    <property type="entry name" value="PKD_channel"/>
    <property type="match status" value="1"/>
</dbReference>
<keyword evidence="3" id="KW-0813">Transport</keyword>
<keyword evidence="6 9" id="KW-1133">Transmembrane helix</keyword>
<feature type="transmembrane region" description="Helical" evidence="9">
    <location>
        <begin position="888"/>
        <end position="906"/>
    </location>
</feature>
<sequence>MGSASTGEHQSLLPSYSPSVARARVLGQETAPAWPTTFEEGLDARMASPVAMSLTPRRVSSFNSSPYTERHRLLQQQRDVSWSPGSSAGAATPQGTSSFKDAVFNAINVLLGVGVLSSPFSLRSSGWLIGGPLFLFFTLVTNHTAKLLGQCLDYQEGMTTYPDIGEAAFGTRGRVIIGVTFFAELFTACAMFLVLIGDTLAALIPSFTETQLTIMAFLLIMPSMWTTHMSMLSYFSILGILSSFFCLYAIFYVGFAIDTNAPDYTMGSLLHPQPVQMIGDLDRIPLAIGLTMVAFGGHSVFPSICSSMANKEDYPRVLNLSYFIVGIVYGAIELAGYLMYGVATQKEITLNLIASYPGVLTQMVVWTIALNPMSKIAITLHPVALAFEEFLLSPSQKRAAARNKPSKGLVFYRAFIRTTLGMGALCCALFVPHFARVTSFLGAFFAMLVSVFLPCICYLKLFSHRLSKGEIALNAVRAADSNEFPLLVLCFRVYGMRDGDAAQRRRDRSVLSLRDTDETEKISTADRDTIKLKLDNQLAESWHTRLQSGRLSASTPTHRRARPAPDMVHSLDELTEISSIAAVVSLQRWWRRNSAGGQRLAKFQKLCRRHVLELVHRRRTLHARSKLHAIVLQIVFLSVFTFSILHGYEHDRLYRLTRAVTSQYLEAPFISATSGASKTFFDVTSADDLFEWLKGPFLSVTYMDSTMNNHIIGGIRIGQLRVHSFNCSSRVSPFFSMDNDTFYCHGSSDGDFTLNIETNAPIQAANGDPYTFEGLNDTDTDSERSAFFSTMSVSSARYSLPAPAYSIVLPRSNEAQASSILATLEKNGYIDEQTRAVMLDLGLYNAMLRHVISLRFLLELPASGGAIASLSAGVAPVMSSFLLDEDHWIMSVCNIIVMLFYAYFFLDEVLALAHSRAQQWQHQAVWQKSAMKKPNTRRTRLSSRRHGTIARLFGLFCYVCTWLLRLLAQVKRPTELPLDSDKFVSLRPYIETFRAAQLALGISVCMAWIELLLKLRVSRRVDLLVRAVECAAPQLIVLAFMVALVAMGYASACLLVLGAQSQLFQSLPESLRSLLAILLQTGTTGALSLLGYSSTSLEQVGHDAAGTSTLTTLLLACFLLFNVFVAANLFLVVIYEGYLKANLEIEADFRSRNISCTNDEDSIGTAPMHLDLGREIGVYHRVLAAKFISLVPRKLRRKKTVEQSMVLPSNTLREMPQEDDSDEQYRGNSSIRRDKHYAQDSAYSSPQVSSRKRQQGLSSSRDSTSLLEGMVLQLALQNEALLRAVNELKQDAQHSDQGTSDHDQIRRGVPNPTRAHKPRKISSLVTIHDTSNNQLL</sequence>
<feature type="transmembrane region" description="Helical" evidence="9">
    <location>
        <begin position="995"/>
        <end position="1015"/>
    </location>
</feature>
<dbReference type="InterPro" id="IPR046791">
    <property type="entry name" value="Polycystin_dom"/>
</dbReference>
<evidence type="ECO:0000313" key="13">
    <source>
        <dbReference type="EMBL" id="ETO62360.1"/>
    </source>
</evidence>
<keyword evidence="5" id="KW-0029">Amino-acid transport</keyword>
<evidence type="ECO:0000313" key="14">
    <source>
        <dbReference type="Proteomes" id="UP000028582"/>
    </source>
</evidence>
<dbReference type="InterPro" id="IPR013057">
    <property type="entry name" value="AA_transpt_TM"/>
</dbReference>
<dbReference type="OrthoDB" id="655540at2759"/>
<feature type="compositionally biased region" description="Basic and acidic residues" evidence="8">
    <location>
        <begin position="1291"/>
        <end position="1306"/>
    </location>
</feature>
<feature type="transmembrane region" description="Helical" evidence="9">
    <location>
        <begin position="1035"/>
        <end position="1059"/>
    </location>
</feature>
<dbReference type="Pfam" id="PF20519">
    <property type="entry name" value="Polycystin_dom"/>
    <property type="match status" value="1"/>
</dbReference>
<feature type="transmembrane region" description="Helical" evidence="9">
    <location>
        <begin position="1071"/>
        <end position="1092"/>
    </location>
</feature>
<evidence type="ECO:0000256" key="1">
    <source>
        <dbReference type="ARBA" id="ARBA00004141"/>
    </source>
</evidence>
<keyword evidence="7 9" id="KW-0472">Membrane</keyword>
<accession>A0A080Z6U9</accession>
<proteinExistence type="inferred from homology"/>
<dbReference type="GO" id="GO:0005774">
    <property type="term" value="C:vacuolar membrane"/>
    <property type="evidence" value="ECO:0007669"/>
    <property type="project" value="TreeGrafter"/>
</dbReference>
<dbReference type="Proteomes" id="UP000028582">
    <property type="component" value="Unassembled WGS sequence"/>
</dbReference>
<feature type="transmembrane region" description="Helical" evidence="9">
    <location>
        <begin position="284"/>
        <end position="305"/>
    </location>
</feature>
<feature type="transmembrane region" description="Helical" evidence="9">
    <location>
        <begin position="175"/>
        <end position="196"/>
    </location>
</feature>
<evidence type="ECO:0000259" key="11">
    <source>
        <dbReference type="Pfam" id="PF08016"/>
    </source>
</evidence>
<name>A0A080Z6U9_PHYNI</name>
<feature type="domain" description="Polycystin" evidence="12">
    <location>
        <begin position="681"/>
        <end position="871"/>
    </location>
</feature>
<feature type="region of interest" description="Disordered" evidence="8">
    <location>
        <begin position="1291"/>
        <end position="1323"/>
    </location>
</feature>
<feature type="transmembrane region" description="Helical" evidence="9">
    <location>
        <begin position="1113"/>
        <end position="1135"/>
    </location>
</feature>
<evidence type="ECO:0000256" key="9">
    <source>
        <dbReference type="SAM" id="Phobius"/>
    </source>
</evidence>
<comment type="caution">
    <text evidence="13">The sequence shown here is derived from an EMBL/GenBank/DDBJ whole genome shotgun (WGS) entry which is preliminary data.</text>
</comment>
<gene>
    <name evidence="13" type="ORF">F444_19723</name>
</gene>
<feature type="transmembrane region" description="Helical" evidence="9">
    <location>
        <begin position="202"/>
        <end position="220"/>
    </location>
</feature>
<comment type="similarity">
    <text evidence="2">Belongs to the polycystin family.</text>
</comment>
<feature type="transmembrane region" description="Helical" evidence="9">
    <location>
        <begin position="437"/>
        <end position="459"/>
    </location>
</feature>
<protein>
    <recommendedName>
        <fullName evidence="15">Amino acid transporter transmembrane domain-containing protein</fullName>
    </recommendedName>
</protein>
<feature type="region of interest" description="Disordered" evidence="8">
    <location>
        <begin position="1206"/>
        <end position="1262"/>
    </location>
</feature>
<dbReference type="InterPro" id="IPR013122">
    <property type="entry name" value="PKD1_2_channel"/>
</dbReference>
<evidence type="ECO:0000256" key="2">
    <source>
        <dbReference type="ARBA" id="ARBA00007200"/>
    </source>
</evidence>
<feature type="transmembrane region" description="Helical" evidence="9">
    <location>
        <begin position="352"/>
        <end position="370"/>
    </location>
</feature>
<feature type="transmembrane region" description="Helical" evidence="9">
    <location>
        <begin position="317"/>
        <end position="340"/>
    </location>
</feature>
<evidence type="ECO:0000256" key="3">
    <source>
        <dbReference type="ARBA" id="ARBA00022448"/>
    </source>
</evidence>
<feature type="domain" description="Polycystin cation channel PKD1/PKD2" evidence="11">
    <location>
        <begin position="979"/>
        <end position="1138"/>
    </location>
</feature>
<feature type="transmembrane region" description="Helical" evidence="9">
    <location>
        <begin position="627"/>
        <end position="648"/>
    </location>
</feature>
<feature type="transmembrane region" description="Helical" evidence="9">
    <location>
        <begin position="948"/>
        <end position="968"/>
    </location>
</feature>